<proteinExistence type="predicted"/>
<protein>
    <submittedName>
        <fullName evidence="2">VWFA domain-containing protein</fullName>
    </submittedName>
</protein>
<dbReference type="Proteomes" id="UP000887579">
    <property type="component" value="Unplaced"/>
</dbReference>
<accession>A0AC34FUV0</accession>
<evidence type="ECO:0000313" key="1">
    <source>
        <dbReference type="Proteomes" id="UP000887579"/>
    </source>
</evidence>
<dbReference type="WBParaSite" id="ES5_v2.g20539.t1">
    <property type="protein sequence ID" value="ES5_v2.g20539.t1"/>
    <property type="gene ID" value="ES5_v2.g20539"/>
</dbReference>
<sequence>MQRVAFQESTDGNDLTSLWNTDKGRAGIWQTDAYILETLQNLTNYLAENQRTALTEKLQVNITDLNWEFGDLEIPLNSIAVARMFVSNLRGGVTIPFDLDGQANFWEKYYKNAENNATAQDFINNANAMTKCKPPGMDLIFILDSSGSIGSDDFELARNFMVSIINSSRNNENNRFGIVRFSSDATLFLNLTNDYDEATNVAETLPYDGEETNIYSGFELAYEMLARDGRIDVPMVALLITDGQSNRGEDPTDAANDLKSLGVNLFTLGIGAEATTDLNIWASSPNCMFYYSLNGYAQLATVFPDLLNAQICDVSAVAPNTQTSIPGAATVYASLTSRLPSSADYDFVANATAENLGQIYISSDDLQSVQSSSFMFISNVVELEKVDVIVFTAVVGISDATNFTLHYEPFDTTDNNSTATTEAPVPTTKFYSTIATTSSLIRSTTTKPTTPSTPQTTPTAITTTTTPFVIPTIGAAPQSPFNALVGDDVMVYTSIFALSSTTTNFTLIYGPYDGTDGGSTLATESTVQTTSTKLPLPTITTRTSTITTTSTTTKLTPSTPTTTPTTTTTTPSTITTGPSSLATTTTASATTTPTPLITTTPNIVFAPESPVEGSININYPQKYKISANISTGLSLTLNVDNFAILYVSLNSPSVYNYDYYAIAQPGLSGKILISPGVLRNVSSLKFEREELIGDNVMVYATIVGLSSKTTSFTLIYGPDVGTTTVVSTT</sequence>
<organism evidence="1 2">
    <name type="scientific">Panagrolaimus sp. ES5</name>
    <dbReference type="NCBI Taxonomy" id="591445"/>
    <lineage>
        <taxon>Eukaryota</taxon>
        <taxon>Metazoa</taxon>
        <taxon>Ecdysozoa</taxon>
        <taxon>Nematoda</taxon>
        <taxon>Chromadorea</taxon>
        <taxon>Rhabditida</taxon>
        <taxon>Tylenchina</taxon>
        <taxon>Panagrolaimomorpha</taxon>
        <taxon>Panagrolaimoidea</taxon>
        <taxon>Panagrolaimidae</taxon>
        <taxon>Panagrolaimus</taxon>
    </lineage>
</organism>
<name>A0AC34FUV0_9BILA</name>
<reference evidence="2" key="1">
    <citation type="submission" date="2022-11" db="UniProtKB">
        <authorList>
            <consortium name="WormBaseParasite"/>
        </authorList>
    </citation>
    <scope>IDENTIFICATION</scope>
</reference>
<evidence type="ECO:0000313" key="2">
    <source>
        <dbReference type="WBParaSite" id="ES5_v2.g20539.t1"/>
    </source>
</evidence>